<evidence type="ECO:0000256" key="1">
    <source>
        <dbReference type="SAM" id="MobiDB-lite"/>
    </source>
</evidence>
<dbReference type="PANTHER" id="PTHR42078">
    <property type="entry name" value="GLUCAN 1, 4-ALPHA-GLUCOSIDASE"/>
    <property type="match status" value="1"/>
</dbReference>
<accession>A0A0F7ZJP7</accession>
<dbReference type="InterPro" id="IPR056722">
    <property type="entry name" value="DUF7820"/>
</dbReference>
<feature type="compositionally biased region" description="Basic and acidic residues" evidence="1">
    <location>
        <begin position="506"/>
        <end position="516"/>
    </location>
</feature>
<feature type="region of interest" description="Disordered" evidence="1">
    <location>
        <begin position="506"/>
        <end position="538"/>
    </location>
</feature>
<dbReference type="EMBL" id="KQ030524">
    <property type="protein sequence ID" value="KJZ74601.1"/>
    <property type="molecule type" value="Genomic_DNA"/>
</dbReference>
<evidence type="ECO:0000256" key="2">
    <source>
        <dbReference type="SAM" id="Phobius"/>
    </source>
</evidence>
<keyword evidence="2" id="KW-0812">Transmembrane</keyword>
<evidence type="ECO:0000313" key="4">
    <source>
        <dbReference type="EMBL" id="KJZ74601.1"/>
    </source>
</evidence>
<dbReference type="AlphaFoldDB" id="A0A0F7ZJP7"/>
<reference evidence="4 5" key="1">
    <citation type="journal article" date="2014" name="Genome Biol. Evol.">
        <title>Comparative genomics and transcriptomics analyses reveal divergent lifestyle features of nematode endoparasitic fungus Hirsutella minnesotensis.</title>
        <authorList>
            <person name="Lai Y."/>
            <person name="Liu K."/>
            <person name="Zhang X."/>
            <person name="Zhang X."/>
            <person name="Li K."/>
            <person name="Wang N."/>
            <person name="Shu C."/>
            <person name="Wu Y."/>
            <person name="Wang C."/>
            <person name="Bushley K.E."/>
            <person name="Xiang M."/>
            <person name="Liu X."/>
        </authorList>
    </citation>
    <scope>NUCLEOTIDE SEQUENCE [LARGE SCALE GENOMIC DNA]</scope>
    <source>
        <strain evidence="4 5">3608</strain>
    </source>
</reference>
<evidence type="ECO:0000259" key="3">
    <source>
        <dbReference type="Pfam" id="PF25130"/>
    </source>
</evidence>
<proteinExistence type="predicted"/>
<feature type="compositionally biased region" description="Polar residues" evidence="1">
    <location>
        <begin position="73"/>
        <end position="83"/>
    </location>
</feature>
<feature type="region of interest" description="Disordered" evidence="1">
    <location>
        <begin position="1"/>
        <end position="136"/>
    </location>
</feature>
<protein>
    <recommendedName>
        <fullName evidence="3">DUF7820 domain-containing protein</fullName>
    </recommendedName>
</protein>
<dbReference type="OrthoDB" id="5384459at2759"/>
<gene>
    <name evidence="4" type="ORF">HIM_05951</name>
</gene>
<organism evidence="4 5">
    <name type="scientific">Hirsutella minnesotensis 3608</name>
    <dbReference type="NCBI Taxonomy" id="1043627"/>
    <lineage>
        <taxon>Eukaryota</taxon>
        <taxon>Fungi</taxon>
        <taxon>Dikarya</taxon>
        <taxon>Ascomycota</taxon>
        <taxon>Pezizomycotina</taxon>
        <taxon>Sordariomycetes</taxon>
        <taxon>Hypocreomycetidae</taxon>
        <taxon>Hypocreales</taxon>
        <taxon>Ophiocordycipitaceae</taxon>
        <taxon>Hirsutella</taxon>
    </lineage>
</organism>
<feature type="transmembrane region" description="Helical" evidence="2">
    <location>
        <begin position="320"/>
        <end position="346"/>
    </location>
</feature>
<feature type="domain" description="DUF7820" evidence="3">
    <location>
        <begin position="375"/>
        <end position="692"/>
    </location>
</feature>
<dbReference type="Pfam" id="PF25130">
    <property type="entry name" value="DUF7820"/>
    <property type="match status" value="1"/>
</dbReference>
<dbReference type="PANTHER" id="PTHR42078:SF1">
    <property type="entry name" value="GLUCAN 1, 4-ALPHA-GLUCOSIDASE"/>
    <property type="match status" value="1"/>
</dbReference>
<keyword evidence="2" id="KW-1133">Transmembrane helix</keyword>
<dbReference type="Proteomes" id="UP000054481">
    <property type="component" value="Unassembled WGS sequence"/>
</dbReference>
<keyword evidence="5" id="KW-1185">Reference proteome</keyword>
<keyword evidence="2" id="KW-0472">Membrane</keyword>
<name>A0A0F7ZJP7_9HYPO</name>
<feature type="compositionally biased region" description="Basic and acidic residues" evidence="1">
    <location>
        <begin position="92"/>
        <end position="108"/>
    </location>
</feature>
<sequence>MASSPERRLSRRSAGRSEAAQSDDEYDLSAHVIADGFRPAGPGFIPTTSQYDMLPDPVTRPLSDASLVPPQAISGSDRPSSTSKPPPAHDSLALRHDGSEIVNRRLDGSDSSAFGADSTQMHPESPYRGPAGPSHPYALYPQRTFSMATTSTSHNPNRQSYVGPRGPTHPYALYPQTTTAGTETPQEQIPVGFAGNIGATYQRQIGPDGEEAGGLIGPLGHMEELPPYSRYPEDSPARKTPEVVPTALANSVPVIPGAGGIGIATRNPEFSSTEDDLPALSAARPASRGGMSQHEINTAARDISEKPTMTKWQRRARKKICGIVPCWAIGMLAVGIIIIAVVLSAVTATVLSKNNRKHPHGNGQFDRTPNAMGPDVEPLSAVPGNLAAMATGSFSLPPLDTSQAPKACFADPTQAQSWSCDIPFRFYAMNVDRVPNAPETSGYEMTLSAINATSSKFILGTQPPDVPVPQSLKLVRDVFEEGRGPAWWLKVTYDKTVIVPEDRFQARNTKRDDGDFRGSPGLGMPPPGGPRRKKLAAKEGDKPWICTWPDTTLEIFIYPNQNGSIPSRTASMTMTPTAGAEFATATPEGPPGAKSAYPKVVKFLERRWCNNPKSIARCRQVQIKEGGREKEDLKDGNGNPIEVLIDQNFNDGPGPFSQRQRSQRQYEKRSFHQDEILSRQVLEMTDCGCLWWAT</sequence>
<feature type="compositionally biased region" description="Low complexity" evidence="1">
    <location>
        <begin position="109"/>
        <end position="118"/>
    </location>
</feature>
<evidence type="ECO:0000313" key="5">
    <source>
        <dbReference type="Proteomes" id="UP000054481"/>
    </source>
</evidence>